<dbReference type="SUPFAM" id="SSF55797">
    <property type="entry name" value="PR-1-like"/>
    <property type="match status" value="1"/>
</dbReference>
<dbReference type="PANTHER" id="PTHR31157:SF1">
    <property type="entry name" value="SCP DOMAIN-CONTAINING PROTEIN"/>
    <property type="match status" value="1"/>
</dbReference>
<evidence type="ECO:0000256" key="1">
    <source>
        <dbReference type="SAM" id="MobiDB-lite"/>
    </source>
</evidence>
<dbReference type="AlphaFoldDB" id="A0A3A9YRS0"/>
<gene>
    <name evidence="4" type="ORF">D7294_23530</name>
</gene>
<evidence type="ECO:0000256" key="2">
    <source>
        <dbReference type="SAM" id="SignalP"/>
    </source>
</evidence>
<organism evidence="4 5">
    <name type="scientific">Streptomyces hoynatensis</name>
    <dbReference type="NCBI Taxonomy" id="1141874"/>
    <lineage>
        <taxon>Bacteria</taxon>
        <taxon>Bacillati</taxon>
        <taxon>Actinomycetota</taxon>
        <taxon>Actinomycetes</taxon>
        <taxon>Kitasatosporales</taxon>
        <taxon>Streptomycetaceae</taxon>
        <taxon>Streptomyces</taxon>
    </lineage>
</organism>
<reference evidence="4 5" key="1">
    <citation type="journal article" date="2014" name="Int. J. Syst. Evol. Microbiol.">
        <title>Streptomyces hoynatensis sp. nov., isolated from deep marine sediment.</title>
        <authorList>
            <person name="Veyisoglu A."/>
            <person name="Sahin N."/>
        </authorList>
    </citation>
    <scope>NUCLEOTIDE SEQUENCE [LARGE SCALE GENOMIC DNA]</scope>
    <source>
        <strain evidence="4 5">KCTC 29097</strain>
    </source>
</reference>
<dbReference type="EMBL" id="RBAL01000016">
    <property type="protein sequence ID" value="RKN38801.1"/>
    <property type="molecule type" value="Genomic_DNA"/>
</dbReference>
<dbReference type="CDD" id="cd05379">
    <property type="entry name" value="CAP_bacterial"/>
    <property type="match status" value="1"/>
</dbReference>
<sequence>MGRHRHRHRRRRNHVRSGLVGASAALAVSAVAVGSGLLPSAGDTHVDDAGGLAPTPRGASSAGTTAPADRTSPGSGEETERQRTREEHASPRESPSPTAEETPSRPASEPPEESAGETSADPEPTAEPSSQEPEPTEAPTQEETGAPDADPESAAVLQVLSLVNAERGQAGCQPLTLDAQLGALAQDFSEDMAARGFFDHTDPDGLTPWDRAQVAGIGNLGGENIARGQQDAQAVMDAWMGSEGHRANILNCEFRTLGVGVHFGTGGPWWTQDFGY</sequence>
<accession>A0A3A9YRS0</accession>
<dbReference type="Gene3D" id="3.40.33.10">
    <property type="entry name" value="CAP"/>
    <property type="match status" value="1"/>
</dbReference>
<keyword evidence="2" id="KW-0732">Signal</keyword>
<dbReference type="Proteomes" id="UP000272474">
    <property type="component" value="Unassembled WGS sequence"/>
</dbReference>
<protein>
    <submittedName>
        <fullName evidence="4">CAP domain-containing protein</fullName>
    </submittedName>
</protein>
<name>A0A3A9YRS0_9ACTN</name>
<feature type="compositionally biased region" description="Low complexity" evidence="1">
    <location>
        <begin position="116"/>
        <end position="144"/>
    </location>
</feature>
<feature type="region of interest" description="Disordered" evidence="1">
    <location>
        <begin position="45"/>
        <end position="151"/>
    </location>
</feature>
<feature type="domain" description="SCP" evidence="3">
    <location>
        <begin position="160"/>
        <end position="274"/>
    </location>
</feature>
<comment type="caution">
    <text evidence="4">The sequence shown here is derived from an EMBL/GenBank/DDBJ whole genome shotgun (WGS) entry which is preliminary data.</text>
</comment>
<evidence type="ECO:0000313" key="5">
    <source>
        <dbReference type="Proteomes" id="UP000272474"/>
    </source>
</evidence>
<feature type="chain" id="PRO_5017418670" evidence="2">
    <location>
        <begin position="33"/>
        <end position="276"/>
    </location>
</feature>
<dbReference type="OrthoDB" id="68195at2"/>
<feature type="compositionally biased region" description="Basic and acidic residues" evidence="1">
    <location>
        <begin position="78"/>
        <end position="91"/>
    </location>
</feature>
<dbReference type="InterPro" id="IPR035940">
    <property type="entry name" value="CAP_sf"/>
</dbReference>
<keyword evidence="5" id="KW-1185">Reference proteome</keyword>
<evidence type="ECO:0000259" key="3">
    <source>
        <dbReference type="Pfam" id="PF00188"/>
    </source>
</evidence>
<evidence type="ECO:0000313" key="4">
    <source>
        <dbReference type="EMBL" id="RKN38801.1"/>
    </source>
</evidence>
<dbReference type="InterPro" id="IPR014044">
    <property type="entry name" value="CAP_dom"/>
</dbReference>
<feature type="signal peptide" evidence="2">
    <location>
        <begin position="1"/>
        <end position="32"/>
    </location>
</feature>
<proteinExistence type="predicted"/>
<dbReference type="Pfam" id="PF00188">
    <property type="entry name" value="CAP"/>
    <property type="match status" value="1"/>
</dbReference>
<dbReference type="PANTHER" id="PTHR31157">
    <property type="entry name" value="SCP DOMAIN-CONTAINING PROTEIN"/>
    <property type="match status" value="1"/>
</dbReference>